<sequence>MSKTRNILHNNDIRFVEFASGLSAAEWGTPSLCGEWSNHDVLAHLVIGYRASLRMLAADLVSQRGSFDRANAALAIDLARRHNPDELIAEFAELAVHPRGIGQVFPRRLLLGDNVIHELDIAFALDRTPTVGIDALVAVLNTQVRVPNPFVPAAQRARGLNLRAHDVDWTSGEGNWAVTGGAAQLASALAGRPWALDQLNGKGVDTLRTRMLLH</sequence>
<organism evidence="2 3">
    <name type="scientific">Mycobacterium ulcerans subsp. shinshuense</name>
    <dbReference type="NCBI Taxonomy" id="1124626"/>
    <lineage>
        <taxon>Bacteria</taxon>
        <taxon>Bacillati</taxon>
        <taxon>Actinomycetota</taxon>
        <taxon>Actinomycetes</taxon>
        <taxon>Mycobacteriales</taxon>
        <taxon>Mycobacteriaceae</taxon>
        <taxon>Mycobacterium</taxon>
        <taxon>Mycobacterium ulcerans group</taxon>
    </lineage>
</organism>
<evidence type="ECO:0000259" key="1">
    <source>
        <dbReference type="Pfam" id="PF11716"/>
    </source>
</evidence>
<evidence type="ECO:0000313" key="3">
    <source>
        <dbReference type="Proteomes" id="UP000218067"/>
    </source>
</evidence>
<reference evidence="2 3" key="1">
    <citation type="submission" date="2016-08" db="EMBL/GenBank/DDBJ databases">
        <title>Complete genome sequence of Mycobacterium shinshuense, a subspecies of M. ulcerans.</title>
        <authorList>
            <person name="Yoshida M."/>
            <person name="Ogura Y."/>
            <person name="Hayashi T."/>
            <person name="Hoshino Y."/>
        </authorList>
    </citation>
    <scope>NUCLEOTIDE SEQUENCE [LARGE SCALE GENOMIC DNA]</scope>
    <source>
        <strain evidence="3">ATCC 33728</strain>
    </source>
</reference>
<protein>
    <recommendedName>
        <fullName evidence="1">Mycothiol-dependent maleylpyruvate isomerase metal-binding domain-containing protein</fullName>
    </recommendedName>
</protein>
<gene>
    <name evidence="2" type="ORF">SHTP_3443</name>
</gene>
<dbReference type="EMBL" id="AP017624">
    <property type="protein sequence ID" value="BAV42460.1"/>
    <property type="molecule type" value="Genomic_DNA"/>
</dbReference>
<dbReference type="GO" id="GO:0046872">
    <property type="term" value="F:metal ion binding"/>
    <property type="evidence" value="ECO:0007669"/>
    <property type="project" value="InterPro"/>
</dbReference>
<dbReference type="AlphaFoldDB" id="A0A1B4Y605"/>
<dbReference type="InterPro" id="IPR034660">
    <property type="entry name" value="DinB/YfiT-like"/>
</dbReference>
<name>A0A1B4Y605_MYCUL</name>
<dbReference type="InterPro" id="IPR017517">
    <property type="entry name" value="Maleyloyr_isom"/>
</dbReference>
<dbReference type="SUPFAM" id="SSF109854">
    <property type="entry name" value="DinB/YfiT-like putative metalloenzymes"/>
    <property type="match status" value="1"/>
</dbReference>
<dbReference type="RefSeq" id="WP_096371319.1">
    <property type="nucleotide sequence ID" value="NZ_AP017624.1"/>
</dbReference>
<proteinExistence type="predicted"/>
<accession>A0A1B4Y605</accession>
<dbReference type="Pfam" id="PF11716">
    <property type="entry name" value="MDMPI_N"/>
    <property type="match status" value="1"/>
</dbReference>
<dbReference type="Proteomes" id="UP000218067">
    <property type="component" value="Chromosome"/>
</dbReference>
<feature type="domain" description="Mycothiol-dependent maleylpyruvate isomerase metal-binding" evidence="1">
    <location>
        <begin position="14"/>
        <end position="95"/>
    </location>
</feature>
<dbReference type="Gene3D" id="1.20.120.450">
    <property type="entry name" value="dinb family like domain"/>
    <property type="match status" value="1"/>
</dbReference>
<dbReference type="InterPro" id="IPR024344">
    <property type="entry name" value="MDMPI_metal-binding"/>
</dbReference>
<dbReference type="NCBIfam" id="TIGR03083">
    <property type="entry name" value="maleylpyruvate isomerase family mycothiol-dependent enzyme"/>
    <property type="match status" value="1"/>
</dbReference>
<evidence type="ECO:0000313" key="2">
    <source>
        <dbReference type="EMBL" id="BAV42460.1"/>
    </source>
</evidence>
<dbReference type="GeneID" id="93438026"/>